<dbReference type="AlphaFoldDB" id="A0A0B5EMA3"/>
<dbReference type="Proteomes" id="UP000031523">
    <property type="component" value="Chromosome"/>
</dbReference>
<feature type="region of interest" description="Disordered" evidence="1">
    <location>
        <begin position="35"/>
        <end position="60"/>
    </location>
</feature>
<organism evidence="2 3">
    <name type="scientific">Streptomyces albus (strain ATCC 21838 / DSM 41398 / FERM P-419 / JCM 4703 / NBRC 107858)</name>
    <dbReference type="NCBI Taxonomy" id="1081613"/>
    <lineage>
        <taxon>Bacteria</taxon>
        <taxon>Bacillati</taxon>
        <taxon>Actinomycetota</taxon>
        <taxon>Actinomycetes</taxon>
        <taxon>Kitasatosporales</taxon>
        <taxon>Streptomycetaceae</taxon>
        <taxon>Streptomyces</taxon>
    </lineage>
</organism>
<reference evidence="2 3" key="1">
    <citation type="submission" date="2015-01" db="EMBL/GenBank/DDBJ databases">
        <title>Enhanced salinomycin production by adjusting the supply of polyketide extender units in Streptomyce albus DSM 41398.</title>
        <authorList>
            <person name="Lu C."/>
        </authorList>
    </citation>
    <scope>NUCLEOTIDE SEQUENCE [LARGE SCALE GENOMIC DNA]</scope>
    <source>
        <strain evidence="3">ATCC 21838 / DSM 41398 / FERM P-419 / JCM 4703 / NBRC 107858</strain>
    </source>
</reference>
<accession>A0A0B5EMA3</accession>
<gene>
    <name evidence="2" type="ORF">SLNWT_0109</name>
</gene>
<evidence type="ECO:0000313" key="3">
    <source>
        <dbReference type="Proteomes" id="UP000031523"/>
    </source>
</evidence>
<dbReference type="KEGG" id="sals:SLNWT_0109"/>
<evidence type="ECO:0000313" key="2">
    <source>
        <dbReference type="EMBL" id="AJE80485.1"/>
    </source>
</evidence>
<protein>
    <submittedName>
        <fullName evidence="2">Uncharacterized protein</fullName>
    </submittedName>
</protein>
<dbReference type="EMBL" id="CP010519">
    <property type="protein sequence ID" value="AJE80485.1"/>
    <property type="molecule type" value="Genomic_DNA"/>
</dbReference>
<proteinExistence type="predicted"/>
<name>A0A0B5EMA3_STRA4</name>
<sequence length="60" mass="6610">MRAAPRLSVKSTLGERARAQCRPCARALSRLRTHEMRGSGTRGARLGDTGRPFAATLRWS</sequence>
<evidence type="ECO:0000256" key="1">
    <source>
        <dbReference type="SAM" id="MobiDB-lite"/>
    </source>
</evidence>
<keyword evidence="3" id="KW-1185">Reference proteome</keyword>